<dbReference type="InterPro" id="IPR002044">
    <property type="entry name" value="CBM20"/>
</dbReference>
<dbReference type="SMART" id="SM01065">
    <property type="entry name" value="CBM_2"/>
    <property type="match status" value="1"/>
</dbReference>
<feature type="compositionally biased region" description="Polar residues" evidence="1">
    <location>
        <begin position="136"/>
        <end position="147"/>
    </location>
</feature>
<dbReference type="VEuPathDB" id="CryptoDB:Vbra_20361"/>
<protein>
    <recommendedName>
        <fullName evidence="2">CBM20 domain-containing protein</fullName>
    </recommendedName>
</protein>
<evidence type="ECO:0000313" key="4">
    <source>
        <dbReference type="Proteomes" id="UP000041254"/>
    </source>
</evidence>
<dbReference type="CDD" id="cd05467">
    <property type="entry name" value="CBM20"/>
    <property type="match status" value="1"/>
</dbReference>
<dbReference type="InterPro" id="IPR051647">
    <property type="entry name" value="Mediator_comp_sub12"/>
</dbReference>
<dbReference type="Gene3D" id="2.60.40.10">
    <property type="entry name" value="Immunoglobulins"/>
    <property type="match status" value="1"/>
</dbReference>
<feature type="region of interest" description="Disordered" evidence="1">
    <location>
        <begin position="767"/>
        <end position="790"/>
    </location>
</feature>
<dbReference type="GO" id="GO:0045944">
    <property type="term" value="P:positive regulation of transcription by RNA polymerase II"/>
    <property type="evidence" value="ECO:0007669"/>
    <property type="project" value="TreeGrafter"/>
</dbReference>
<evidence type="ECO:0000256" key="1">
    <source>
        <dbReference type="SAM" id="MobiDB-lite"/>
    </source>
</evidence>
<feature type="region of interest" description="Disordered" evidence="1">
    <location>
        <begin position="494"/>
        <end position="542"/>
    </location>
</feature>
<accession>A0A0G4EF37</accession>
<feature type="region of interest" description="Disordered" evidence="1">
    <location>
        <begin position="625"/>
        <end position="752"/>
    </location>
</feature>
<dbReference type="PANTHER" id="PTHR46007">
    <property type="entry name" value="MEDIATOR OF RNA POLYMERASE II TRANSCRIPTION SUBUNIT 12"/>
    <property type="match status" value="1"/>
</dbReference>
<feature type="compositionally biased region" description="Polar residues" evidence="1">
    <location>
        <begin position="501"/>
        <end position="511"/>
    </location>
</feature>
<feature type="region of interest" description="Disordered" evidence="1">
    <location>
        <begin position="398"/>
        <end position="418"/>
    </location>
</feature>
<dbReference type="InParanoid" id="A0A0G4EF37"/>
<feature type="region of interest" description="Disordered" evidence="1">
    <location>
        <begin position="576"/>
        <end position="610"/>
    </location>
</feature>
<dbReference type="GO" id="GO:0016592">
    <property type="term" value="C:mediator complex"/>
    <property type="evidence" value="ECO:0007669"/>
    <property type="project" value="TreeGrafter"/>
</dbReference>
<dbReference type="PANTHER" id="PTHR46007:SF8">
    <property type="entry name" value="C2H2-TYPE DOMAIN-CONTAINING PROTEIN"/>
    <property type="match status" value="1"/>
</dbReference>
<feature type="compositionally biased region" description="Polar residues" evidence="1">
    <location>
        <begin position="703"/>
        <end position="712"/>
    </location>
</feature>
<gene>
    <name evidence="3" type="ORF">Vbra_20361</name>
</gene>
<dbReference type="AlphaFoldDB" id="A0A0G4EF37"/>
<feature type="compositionally biased region" description="Gly residues" evidence="1">
    <location>
        <begin position="769"/>
        <end position="787"/>
    </location>
</feature>
<dbReference type="GO" id="GO:2001070">
    <property type="term" value="F:starch binding"/>
    <property type="evidence" value="ECO:0007669"/>
    <property type="project" value="InterPro"/>
</dbReference>
<dbReference type="PROSITE" id="PS51166">
    <property type="entry name" value="CBM20"/>
    <property type="match status" value="1"/>
</dbReference>
<dbReference type="OrthoDB" id="550577at2759"/>
<dbReference type="GO" id="GO:0003713">
    <property type="term" value="F:transcription coactivator activity"/>
    <property type="evidence" value="ECO:0007669"/>
    <property type="project" value="TreeGrafter"/>
</dbReference>
<feature type="compositionally biased region" description="Low complexity" evidence="1">
    <location>
        <begin position="677"/>
        <end position="697"/>
    </location>
</feature>
<sequence>MVLVKFYCNVNWTQHGQWPHVVGSSGALGEWNARGALPLFAEGTFPWFTGQVTVQRGTHEWKLIVKERDGGVVWEGGTNRLLEIETYCPFPSSAHDPLTPPPNVLSTTPTPNGIVFMQVHWGQPSPRILLHIPATNPMSASSPQQSIARAPSLPLPHTQAISRYDSGRRSPPSALAAPPVAVTETLPAPPKQQPQQHQQHQQHQQQAREQDTNSTIPEVPFQALTDPDSNTINSSTKPVVAMAVVATSGSSSSRQHAGSQAVVAKLDKGVQGQGGGACGGGDGGRKEEIDGVRLQLDRLADQMGTMTCLYESLLLETKQLSSRVDELTAAEAATLEAANTAVKREFPPAPFAMPPFPFYAHPYAAPYAPYLYTHPHPQPHLTNAPPQPIYEELRTLLTRQQQQQQQQPQPQQTEPHPYTANRAMEGQTLLAEEGQEEHGQHSEPARRMNLFRHHQESAAALETFHLTRAKQTSAVPSKVPAPFLIKQEDISPSLSPPAVPTETSPSCQLQGLSPPVVPTTTTNDTRKDTIHVNVSPPLPIPVPVGGAGAPGGGGGVKGKRGGPVLGTSGGVVKEAGLPRFGIGGDRDEGPVVGGGAERGKGEAKLEDGGGYVDVKDRENFRRRWQVDPVSAGSKGKLSGPTLSLSPPFLTYNVSAKAPTAIEPKEPKGPAPAPLRPPKQALSPPSLPSPLSHNVTVPPVTPTKTAVSKNPSNLRHAKGAPKKPAFNALVVEKGRDASGSGSGSGSNESERRLGSRLVVAKAAAAAAAAGGVGGVGELPVTGGSGGSTGSLSGVAVYDLEDNDAKSEINMDGRGGEDDADIDLRGWDIELIPGATPRPFGSQDLEVDGDGIGGGDGDGAEDGEDGYGTYERHDSTSRHMEGHQGSLSRLQSRLMRDPFTVGKMNQSYEVM</sequence>
<dbReference type="InterPro" id="IPR013783">
    <property type="entry name" value="Ig-like_fold"/>
</dbReference>
<dbReference type="Proteomes" id="UP000041254">
    <property type="component" value="Unassembled WGS sequence"/>
</dbReference>
<organism evidence="3 4">
    <name type="scientific">Vitrella brassicaformis (strain CCMP3155)</name>
    <dbReference type="NCBI Taxonomy" id="1169540"/>
    <lineage>
        <taxon>Eukaryota</taxon>
        <taxon>Sar</taxon>
        <taxon>Alveolata</taxon>
        <taxon>Colpodellida</taxon>
        <taxon>Vitrellaceae</taxon>
        <taxon>Vitrella</taxon>
    </lineage>
</organism>
<feature type="compositionally biased region" description="Basic and acidic residues" evidence="1">
    <location>
        <begin position="868"/>
        <end position="880"/>
    </location>
</feature>
<dbReference type="Pfam" id="PF00686">
    <property type="entry name" value="CBM_20"/>
    <property type="match status" value="1"/>
</dbReference>
<dbReference type="EMBL" id="CDMY01000201">
    <property type="protein sequence ID" value="CEL94016.1"/>
    <property type="molecule type" value="Genomic_DNA"/>
</dbReference>
<proteinExistence type="predicted"/>
<feature type="region of interest" description="Disordered" evidence="1">
    <location>
        <begin position="832"/>
        <end position="888"/>
    </location>
</feature>
<feature type="domain" description="CBM20" evidence="2">
    <location>
        <begin position="1"/>
        <end position="100"/>
    </location>
</feature>
<dbReference type="InterPro" id="IPR013784">
    <property type="entry name" value="Carb-bd-like_fold"/>
</dbReference>
<keyword evidence="4" id="KW-1185">Reference proteome</keyword>
<feature type="compositionally biased region" description="Low complexity" evidence="1">
    <location>
        <begin position="193"/>
        <end position="205"/>
    </location>
</feature>
<feature type="region of interest" description="Disordered" evidence="1">
    <location>
        <begin position="184"/>
        <end position="213"/>
    </location>
</feature>
<feature type="region of interest" description="Disordered" evidence="1">
    <location>
        <begin position="134"/>
        <end position="156"/>
    </location>
</feature>
<dbReference type="SUPFAM" id="SSF49452">
    <property type="entry name" value="Starch-binding domain-like"/>
    <property type="match status" value="1"/>
</dbReference>
<feature type="compositionally biased region" description="Low complexity" evidence="1">
    <location>
        <begin position="400"/>
        <end position="412"/>
    </location>
</feature>
<evidence type="ECO:0000313" key="3">
    <source>
        <dbReference type="EMBL" id="CEL94016.1"/>
    </source>
</evidence>
<evidence type="ECO:0000259" key="2">
    <source>
        <dbReference type="PROSITE" id="PS51166"/>
    </source>
</evidence>
<name>A0A0G4EF37_VITBC</name>
<feature type="compositionally biased region" description="Basic and acidic residues" evidence="1">
    <location>
        <begin position="597"/>
        <end position="610"/>
    </location>
</feature>
<reference evidence="3 4" key="1">
    <citation type="submission" date="2014-11" db="EMBL/GenBank/DDBJ databases">
        <authorList>
            <person name="Zhu J."/>
            <person name="Qi W."/>
            <person name="Song R."/>
        </authorList>
    </citation>
    <scope>NUCLEOTIDE SEQUENCE [LARGE SCALE GENOMIC DNA]</scope>
</reference>